<dbReference type="InterPro" id="IPR036388">
    <property type="entry name" value="WH-like_DNA-bd_sf"/>
</dbReference>
<protein>
    <recommendedName>
        <fullName evidence="1">HTH marR-type domain-containing protein</fullName>
    </recommendedName>
</protein>
<keyword evidence="3" id="KW-1185">Reference proteome</keyword>
<sequence>MVKSDVAAAVLIEKIVRATYPSREPGAIQPLQWSILRFLARVPSEQRTAHMVAKFLGITAAPTSRAVQTLVKRGFVEQVKSEHDARSFLLVLQPAALQALKDDPLMRLAECVSKLPEDEKGVFKKSLECIVVNVG</sequence>
<dbReference type="Proteomes" id="UP000070371">
    <property type="component" value="Chromosome"/>
</dbReference>
<gene>
    <name evidence="2" type="ORF">RC74_10640</name>
</gene>
<dbReference type="OrthoDB" id="8906692at2"/>
<dbReference type="InterPro" id="IPR036390">
    <property type="entry name" value="WH_DNA-bd_sf"/>
</dbReference>
<dbReference type="SUPFAM" id="SSF46785">
    <property type="entry name" value="Winged helix' DNA-binding domain"/>
    <property type="match status" value="1"/>
</dbReference>
<dbReference type="EMBL" id="CP014327">
    <property type="protein sequence ID" value="AML51656.1"/>
    <property type="molecule type" value="Genomic_DNA"/>
</dbReference>
<proteinExistence type="predicted"/>
<dbReference type="GO" id="GO:0006950">
    <property type="term" value="P:response to stress"/>
    <property type="evidence" value="ECO:0007669"/>
    <property type="project" value="TreeGrafter"/>
</dbReference>
<evidence type="ECO:0000313" key="2">
    <source>
        <dbReference type="EMBL" id="AML51656.1"/>
    </source>
</evidence>
<dbReference type="GO" id="GO:0003700">
    <property type="term" value="F:DNA-binding transcription factor activity"/>
    <property type="evidence" value="ECO:0007669"/>
    <property type="project" value="InterPro"/>
</dbReference>
<reference evidence="2 3" key="1">
    <citation type="submission" date="2016-02" db="EMBL/GenBank/DDBJ databases">
        <title>Complete genome sequence of Halocynthiibacter arcticus PAMC 20958t from arctic marine sediment.</title>
        <authorList>
            <person name="Lee Y.M."/>
            <person name="Baek K."/>
            <person name="Lee H.K."/>
            <person name="Shin S.C."/>
        </authorList>
    </citation>
    <scope>NUCLEOTIDE SEQUENCE [LARGE SCALE GENOMIC DNA]</scope>
    <source>
        <strain evidence="2">PAMC 20958</strain>
    </source>
</reference>
<dbReference type="InterPro" id="IPR000835">
    <property type="entry name" value="HTH_MarR-typ"/>
</dbReference>
<evidence type="ECO:0000313" key="3">
    <source>
        <dbReference type="Proteomes" id="UP000070371"/>
    </source>
</evidence>
<dbReference type="Gene3D" id="1.10.10.10">
    <property type="entry name" value="Winged helix-like DNA-binding domain superfamily/Winged helix DNA-binding domain"/>
    <property type="match status" value="1"/>
</dbReference>
<dbReference type="Pfam" id="PF12802">
    <property type="entry name" value="MarR_2"/>
    <property type="match status" value="1"/>
</dbReference>
<accession>A0A126V1B0</accession>
<evidence type="ECO:0000259" key="1">
    <source>
        <dbReference type="Pfam" id="PF12802"/>
    </source>
</evidence>
<feature type="domain" description="HTH marR-type" evidence="1">
    <location>
        <begin position="28"/>
        <end position="87"/>
    </location>
</feature>
<organism evidence="2 3">
    <name type="scientific">Falsihalocynthiibacter arcticus</name>
    <dbReference type="NCBI Taxonomy" id="1579316"/>
    <lineage>
        <taxon>Bacteria</taxon>
        <taxon>Pseudomonadati</taxon>
        <taxon>Pseudomonadota</taxon>
        <taxon>Alphaproteobacteria</taxon>
        <taxon>Rhodobacterales</taxon>
        <taxon>Roseobacteraceae</taxon>
        <taxon>Falsihalocynthiibacter</taxon>
    </lineage>
</organism>
<dbReference type="KEGG" id="hat:RC74_10640"/>
<dbReference type="PANTHER" id="PTHR33164:SF89">
    <property type="entry name" value="MARR FAMILY REGULATORY PROTEIN"/>
    <property type="match status" value="1"/>
</dbReference>
<name>A0A126V1B0_9RHOB</name>
<dbReference type="STRING" id="1579316.RC74_10640"/>
<dbReference type="PANTHER" id="PTHR33164">
    <property type="entry name" value="TRANSCRIPTIONAL REGULATOR, MARR FAMILY"/>
    <property type="match status" value="1"/>
</dbReference>
<dbReference type="InterPro" id="IPR039422">
    <property type="entry name" value="MarR/SlyA-like"/>
</dbReference>
<dbReference type="AlphaFoldDB" id="A0A126V1B0"/>